<feature type="transmembrane region" description="Helical" evidence="8">
    <location>
        <begin position="102"/>
        <end position="127"/>
    </location>
</feature>
<evidence type="ECO:0000256" key="5">
    <source>
        <dbReference type="ARBA" id="ARBA00022989"/>
    </source>
</evidence>
<gene>
    <name evidence="9" type="ORF">HF882_13695</name>
</gene>
<sequence>MGGLEQTAVTLRHQMLVPVALRHILPIGVTGLFCALALFLMVSTDTTYLHSWGTILVQDIILPIRNKPFKPKTQLLLLRLSIAGIAFFAWVFSFRFGQSTYILQFFALTGTVYLGGAGSCILGGLYWKKGTRQAAYTAMIVGMFFGILGFAVSSWWEGYFYPTLNVMAPQLLEEFRVLLYNAGESLPFVNWSVEPEVFRRQFPVSGQEIYLIGMLCAIGSYIAVSLLTCRKEFNLDKMLHRGKYNLEHFIDADADRNILEAEKHHRFNWRSLLGITAEYSRGDRILAWSVLIWTLYGFSVCLVQLVWNLGFGIWSEKNWFNFWRCYSLPLALLVGAVTTVWFTWGATRDLRRLFRSLRNPGKASGTEADDGFVKHDRE</sequence>
<evidence type="ECO:0000256" key="3">
    <source>
        <dbReference type="ARBA" id="ARBA00022448"/>
    </source>
</evidence>
<dbReference type="Gene3D" id="1.20.1730.10">
    <property type="entry name" value="Sodium/glucose cotransporter"/>
    <property type="match status" value="1"/>
</dbReference>
<dbReference type="InterPro" id="IPR050277">
    <property type="entry name" value="Sodium:Solute_Symporter"/>
</dbReference>
<evidence type="ECO:0000256" key="7">
    <source>
        <dbReference type="RuleBase" id="RU362091"/>
    </source>
</evidence>
<evidence type="ECO:0000256" key="2">
    <source>
        <dbReference type="ARBA" id="ARBA00006434"/>
    </source>
</evidence>
<proteinExistence type="inferred from homology"/>
<dbReference type="PROSITE" id="PS50283">
    <property type="entry name" value="NA_SOLUT_SYMP_3"/>
    <property type="match status" value="1"/>
</dbReference>
<feature type="transmembrane region" description="Helical" evidence="8">
    <location>
        <begin position="209"/>
        <end position="229"/>
    </location>
</feature>
<comment type="caution">
    <text evidence="9">The sequence shown here is derived from an EMBL/GenBank/DDBJ whole genome shotgun (WGS) entry which is preliminary data.</text>
</comment>
<dbReference type="PANTHER" id="PTHR48086:SF7">
    <property type="entry name" value="SODIUM-SOLUTE SYMPORTER-RELATED"/>
    <property type="match status" value="1"/>
</dbReference>
<comment type="similarity">
    <text evidence="2 7">Belongs to the sodium:solute symporter (SSF) (TC 2.A.21) family.</text>
</comment>
<evidence type="ECO:0000313" key="9">
    <source>
        <dbReference type="EMBL" id="NMD87638.1"/>
    </source>
</evidence>
<comment type="subcellular location">
    <subcellularLocation>
        <location evidence="1">Membrane</location>
        <topology evidence="1">Multi-pass membrane protein</topology>
    </subcellularLocation>
</comment>
<dbReference type="Proteomes" id="UP000576225">
    <property type="component" value="Unassembled WGS sequence"/>
</dbReference>
<evidence type="ECO:0000256" key="6">
    <source>
        <dbReference type="ARBA" id="ARBA00023136"/>
    </source>
</evidence>
<feature type="transmembrane region" description="Helical" evidence="8">
    <location>
        <begin position="20"/>
        <end position="42"/>
    </location>
</feature>
<feature type="transmembrane region" description="Helical" evidence="8">
    <location>
        <begin position="76"/>
        <end position="96"/>
    </location>
</feature>
<feature type="transmembrane region" description="Helical" evidence="8">
    <location>
        <begin position="285"/>
        <end position="307"/>
    </location>
</feature>
<evidence type="ECO:0000256" key="1">
    <source>
        <dbReference type="ARBA" id="ARBA00004141"/>
    </source>
</evidence>
<keyword evidence="4 8" id="KW-0812">Transmembrane</keyword>
<evidence type="ECO:0000256" key="4">
    <source>
        <dbReference type="ARBA" id="ARBA00022692"/>
    </source>
</evidence>
<feature type="transmembrane region" description="Helical" evidence="8">
    <location>
        <begin position="134"/>
        <end position="156"/>
    </location>
</feature>
<dbReference type="GO" id="GO:0022857">
    <property type="term" value="F:transmembrane transporter activity"/>
    <property type="evidence" value="ECO:0007669"/>
    <property type="project" value="InterPro"/>
</dbReference>
<dbReference type="GO" id="GO:0005886">
    <property type="term" value="C:plasma membrane"/>
    <property type="evidence" value="ECO:0007669"/>
    <property type="project" value="TreeGrafter"/>
</dbReference>
<evidence type="ECO:0000256" key="8">
    <source>
        <dbReference type="SAM" id="Phobius"/>
    </source>
</evidence>
<organism evidence="9 10">
    <name type="scientific">Victivallis vadensis</name>
    <dbReference type="NCBI Taxonomy" id="172901"/>
    <lineage>
        <taxon>Bacteria</taxon>
        <taxon>Pseudomonadati</taxon>
        <taxon>Lentisphaerota</taxon>
        <taxon>Lentisphaeria</taxon>
        <taxon>Victivallales</taxon>
        <taxon>Victivallaceae</taxon>
        <taxon>Victivallis</taxon>
    </lineage>
</organism>
<keyword evidence="6 8" id="KW-0472">Membrane</keyword>
<dbReference type="EMBL" id="JABAEW010000027">
    <property type="protein sequence ID" value="NMD87638.1"/>
    <property type="molecule type" value="Genomic_DNA"/>
</dbReference>
<dbReference type="PANTHER" id="PTHR48086">
    <property type="entry name" value="SODIUM/PROLINE SYMPORTER-RELATED"/>
    <property type="match status" value="1"/>
</dbReference>
<reference evidence="9 10" key="1">
    <citation type="submission" date="2020-04" db="EMBL/GenBank/DDBJ databases">
        <authorList>
            <person name="Hitch T.C.A."/>
            <person name="Wylensek D."/>
            <person name="Clavel T."/>
        </authorList>
    </citation>
    <scope>NUCLEOTIDE SEQUENCE [LARGE SCALE GENOMIC DNA]</scope>
    <source>
        <strain evidence="9 10">COR2-253-APC-1A</strain>
    </source>
</reference>
<dbReference type="Pfam" id="PF00474">
    <property type="entry name" value="SSF"/>
    <property type="match status" value="1"/>
</dbReference>
<dbReference type="InterPro" id="IPR001734">
    <property type="entry name" value="Na/solute_symporter"/>
</dbReference>
<accession>A0A848AWS2</accession>
<name>A0A848AWS2_9BACT</name>
<dbReference type="InterPro" id="IPR038377">
    <property type="entry name" value="Na/Glc_symporter_sf"/>
</dbReference>
<feature type="transmembrane region" description="Helical" evidence="8">
    <location>
        <begin position="327"/>
        <end position="346"/>
    </location>
</feature>
<dbReference type="AlphaFoldDB" id="A0A848AWS2"/>
<evidence type="ECO:0000313" key="10">
    <source>
        <dbReference type="Proteomes" id="UP000576225"/>
    </source>
</evidence>
<keyword evidence="5 8" id="KW-1133">Transmembrane helix</keyword>
<dbReference type="RefSeq" id="WP_168963000.1">
    <property type="nucleotide sequence ID" value="NZ_JABAEW010000027.1"/>
</dbReference>
<keyword evidence="3" id="KW-0813">Transport</keyword>
<protein>
    <submittedName>
        <fullName evidence="9">Uncharacterized protein</fullName>
    </submittedName>
</protein>